<organism evidence="2 3">
    <name type="scientific">Pleurodeles waltl</name>
    <name type="common">Iberian ribbed newt</name>
    <dbReference type="NCBI Taxonomy" id="8319"/>
    <lineage>
        <taxon>Eukaryota</taxon>
        <taxon>Metazoa</taxon>
        <taxon>Chordata</taxon>
        <taxon>Craniata</taxon>
        <taxon>Vertebrata</taxon>
        <taxon>Euteleostomi</taxon>
        <taxon>Amphibia</taxon>
        <taxon>Batrachia</taxon>
        <taxon>Caudata</taxon>
        <taxon>Salamandroidea</taxon>
        <taxon>Salamandridae</taxon>
        <taxon>Pleurodelinae</taxon>
        <taxon>Pleurodeles</taxon>
    </lineage>
</organism>
<dbReference type="EMBL" id="JANPWB010000012">
    <property type="protein sequence ID" value="KAJ1116693.1"/>
    <property type="molecule type" value="Genomic_DNA"/>
</dbReference>
<dbReference type="AlphaFoldDB" id="A0AAV7NKS5"/>
<evidence type="ECO:0000256" key="1">
    <source>
        <dbReference type="SAM" id="MobiDB-lite"/>
    </source>
</evidence>
<gene>
    <name evidence="2" type="ORF">NDU88_004899</name>
</gene>
<evidence type="ECO:0000313" key="3">
    <source>
        <dbReference type="Proteomes" id="UP001066276"/>
    </source>
</evidence>
<keyword evidence="3" id="KW-1185">Reference proteome</keyword>
<feature type="region of interest" description="Disordered" evidence="1">
    <location>
        <begin position="44"/>
        <end position="63"/>
    </location>
</feature>
<evidence type="ECO:0000313" key="2">
    <source>
        <dbReference type="EMBL" id="KAJ1116693.1"/>
    </source>
</evidence>
<proteinExistence type="predicted"/>
<name>A0AAV7NKS5_PLEWA</name>
<sequence>MCVGLRVRLREMNPVAGAQERVPTSGDVDRFSAEPSFGWVRSAKDQRHTTVSGDSRLAPPLLGASQKSLLGRSDLQAHSTQGYVPPRPARVPGAILAATSAQFFAAAGVPHYQGSQLPRQHRLKCLQGRSGCRKMSGIAIVSECDRHLDTRSHATRRHF</sequence>
<comment type="caution">
    <text evidence="2">The sequence shown here is derived from an EMBL/GenBank/DDBJ whole genome shotgun (WGS) entry which is preliminary data.</text>
</comment>
<accession>A0AAV7NKS5</accession>
<dbReference type="Proteomes" id="UP001066276">
    <property type="component" value="Chromosome 8"/>
</dbReference>
<protein>
    <submittedName>
        <fullName evidence="2">Uncharacterized protein</fullName>
    </submittedName>
</protein>
<reference evidence="2" key="1">
    <citation type="journal article" date="2022" name="bioRxiv">
        <title>Sequencing and chromosome-scale assembly of the giantPleurodeles waltlgenome.</title>
        <authorList>
            <person name="Brown T."/>
            <person name="Elewa A."/>
            <person name="Iarovenko S."/>
            <person name="Subramanian E."/>
            <person name="Araus A.J."/>
            <person name="Petzold A."/>
            <person name="Susuki M."/>
            <person name="Suzuki K.-i.T."/>
            <person name="Hayashi T."/>
            <person name="Toyoda A."/>
            <person name="Oliveira C."/>
            <person name="Osipova E."/>
            <person name="Leigh N.D."/>
            <person name="Simon A."/>
            <person name="Yun M.H."/>
        </authorList>
    </citation>
    <scope>NUCLEOTIDE SEQUENCE</scope>
    <source>
        <strain evidence="2">20211129_DDA</strain>
        <tissue evidence="2">Liver</tissue>
    </source>
</reference>